<evidence type="ECO:0000256" key="3">
    <source>
        <dbReference type="RuleBase" id="RU003512"/>
    </source>
</evidence>
<dbReference type="InterPro" id="IPR006128">
    <property type="entry name" value="Lipoprotein_PsaA-like"/>
</dbReference>
<keyword evidence="7" id="KW-1185">Reference proteome</keyword>
<reference evidence="7" key="1">
    <citation type="journal article" date="2019" name="Int. J. Syst. Evol. Microbiol.">
        <title>The Global Catalogue of Microorganisms (GCM) 10K type strain sequencing project: providing services to taxonomists for standard genome sequencing and annotation.</title>
        <authorList>
            <consortium name="The Broad Institute Genomics Platform"/>
            <consortium name="The Broad Institute Genome Sequencing Center for Infectious Disease"/>
            <person name="Wu L."/>
            <person name="Ma J."/>
        </authorList>
    </citation>
    <scope>NUCLEOTIDE SEQUENCE [LARGE SCALE GENOMIC DNA]</scope>
    <source>
        <strain evidence="7">CGMCC 1.12376</strain>
    </source>
</reference>
<dbReference type="RefSeq" id="WP_251511478.1">
    <property type="nucleotide sequence ID" value="NZ_JAMBON010000002.1"/>
</dbReference>
<accession>A0ABW4HRB3</accession>
<protein>
    <submittedName>
        <fullName evidence="6">Metal ABC transporter solute-binding protein, Zn/Mn family</fullName>
    </submittedName>
</protein>
<keyword evidence="4" id="KW-0175">Coiled coil</keyword>
<comment type="caution">
    <text evidence="6">The sequence shown here is derived from an EMBL/GenBank/DDBJ whole genome shotgun (WGS) entry which is preliminary data.</text>
</comment>
<dbReference type="InterPro" id="IPR050492">
    <property type="entry name" value="Bact_metal-bind_prot9"/>
</dbReference>
<gene>
    <name evidence="6" type="ORF">ACFSBH_09605</name>
</gene>
<dbReference type="InterPro" id="IPR006127">
    <property type="entry name" value="ZnuA-like"/>
</dbReference>
<feature type="signal peptide" evidence="5">
    <location>
        <begin position="1"/>
        <end position="23"/>
    </location>
</feature>
<organism evidence="6 7">
    <name type="scientific">Oceanobacillus luteolus</name>
    <dbReference type="NCBI Taxonomy" id="1274358"/>
    <lineage>
        <taxon>Bacteria</taxon>
        <taxon>Bacillati</taxon>
        <taxon>Bacillota</taxon>
        <taxon>Bacilli</taxon>
        <taxon>Bacillales</taxon>
        <taxon>Bacillaceae</taxon>
        <taxon>Oceanobacillus</taxon>
    </lineage>
</organism>
<name>A0ABW4HRB3_9BACI</name>
<dbReference type="PANTHER" id="PTHR42953">
    <property type="entry name" value="HIGH-AFFINITY ZINC UPTAKE SYSTEM PROTEIN ZNUA-RELATED"/>
    <property type="match status" value="1"/>
</dbReference>
<dbReference type="PROSITE" id="PS51257">
    <property type="entry name" value="PROKAR_LIPOPROTEIN"/>
    <property type="match status" value="1"/>
</dbReference>
<evidence type="ECO:0000313" key="6">
    <source>
        <dbReference type="EMBL" id="MFD1607908.1"/>
    </source>
</evidence>
<evidence type="ECO:0000256" key="1">
    <source>
        <dbReference type="ARBA" id="ARBA00022448"/>
    </source>
</evidence>
<dbReference type="PRINTS" id="PR00691">
    <property type="entry name" value="ADHESINB"/>
</dbReference>
<dbReference type="Proteomes" id="UP001597221">
    <property type="component" value="Unassembled WGS sequence"/>
</dbReference>
<dbReference type="PANTHER" id="PTHR42953:SF8">
    <property type="entry name" value="ZINT DOMAIN-CONTAINING PROTEIN"/>
    <property type="match status" value="1"/>
</dbReference>
<evidence type="ECO:0000313" key="7">
    <source>
        <dbReference type="Proteomes" id="UP001597221"/>
    </source>
</evidence>
<feature type="coiled-coil region" evidence="4">
    <location>
        <begin position="160"/>
        <end position="201"/>
    </location>
</feature>
<evidence type="ECO:0000256" key="5">
    <source>
        <dbReference type="SAM" id="SignalP"/>
    </source>
</evidence>
<evidence type="ECO:0000256" key="2">
    <source>
        <dbReference type="ARBA" id="ARBA00022729"/>
    </source>
</evidence>
<dbReference type="PRINTS" id="PR00690">
    <property type="entry name" value="ADHESNFAMILY"/>
</dbReference>
<dbReference type="EMBL" id="JBHUDE010000043">
    <property type="protein sequence ID" value="MFD1607908.1"/>
    <property type="molecule type" value="Genomic_DNA"/>
</dbReference>
<dbReference type="SUPFAM" id="SSF53807">
    <property type="entry name" value="Helical backbone' metal receptor"/>
    <property type="match status" value="1"/>
</dbReference>
<proteinExistence type="inferred from homology"/>
<sequence length="308" mass="34903">MKILKGLLLILSIALLLSGCGNTTGNKNNKDIIYTTIYPLQYLVKNIAGDLVDVQSVYPPGVDEHTYEPTAKDLTDIAEGKAFFYIGAGLEALASTAANALENQDVNLIEIGSHQELFLPSDHDHESEDHDHEHSDFDPHIWLDPIRMIEIAEIVKDELVEIYPEEAEKLNENLETVQAELQELHEEYEQVITQKQNKQILVTHAAFGYWEDRYDLEQIAIHGISTENEPSQKDLIAIVDTAQEHGLEYIIFEQNVTTRTSEVIQKEIDAEVLIIHNLAVLTDEDIAEKEDYLSIMRENLQVLDKAMD</sequence>
<dbReference type="InterPro" id="IPR006129">
    <property type="entry name" value="AdhesinB"/>
</dbReference>
<evidence type="ECO:0000256" key="4">
    <source>
        <dbReference type="SAM" id="Coils"/>
    </source>
</evidence>
<comment type="similarity">
    <text evidence="3">Belongs to the bacterial solute-binding protein 9 family.</text>
</comment>
<keyword evidence="1 3" id="KW-0813">Transport</keyword>
<dbReference type="Pfam" id="PF01297">
    <property type="entry name" value="ZnuA"/>
    <property type="match status" value="1"/>
</dbReference>
<feature type="chain" id="PRO_5045379414" evidence="5">
    <location>
        <begin position="24"/>
        <end position="308"/>
    </location>
</feature>
<dbReference type="Gene3D" id="3.40.50.1980">
    <property type="entry name" value="Nitrogenase molybdenum iron protein domain"/>
    <property type="match status" value="2"/>
</dbReference>
<keyword evidence="2 5" id="KW-0732">Signal</keyword>